<sequence>MGYVFRAFKMACMTTAHTYRETQEVTDVPFGFPINPQFTVCTTATGQVYHCALQSGEAALMMT</sequence>
<protein>
    <submittedName>
        <fullName evidence="1">Uncharacterized protein</fullName>
    </submittedName>
</protein>
<organism evidence="1">
    <name type="scientific">Anguilla anguilla</name>
    <name type="common">European freshwater eel</name>
    <name type="synonym">Muraena anguilla</name>
    <dbReference type="NCBI Taxonomy" id="7936"/>
    <lineage>
        <taxon>Eukaryota</taxon>
        <taxon>Metazoa</taxon>
        <taxon>Chordata</taxon>
        <taxon>Craniata</taxon>
        <taxon>Vertebrata</taxon>
        <taxon>Euteleostomi</taxon>
        <taxon>Actinopterygii</taxon>
        <taxon>Neopterygii</taxon>
        <taxon>Teleostei</taxon>
        <taxon>Anguilliformes</taxon>
        <taxon>Anguillidae</taxon>
        <taxon>Anguilla</taxon>
    </lineage>
</organism>
<name>A0A0E9WU58_ANGAN</name>
<accession>A0A0E9WU58</accession>
<evidence type="ECO:0000313" key="1">
    <source>
        <dbReference type="EMBL" id="JAH93038.1"/>
    </source>
</evidence>
<dbReference type="EMBL" id="GBXM01015539">
    <property type="protein sequence ID" value="JAH93038.1"/>
    <property type="molecule type" value="Transcribed_RNA"/>
</dbReference>
<proteinExistence type="predicted"/>
<reference evidence="1" key="1">
    <citation type="submission" date="2014-11" db="EMBL/GenBank/DDBJ databases">
        <authorList>
            <person name="Amaro Gonzalez C."/>
        </authorList>
    </citation>
    <scope>NUCLEOTIDE SEQUENCE</scope>
</reference>
<dbReference type="AlphaFoldDB" id="A0A0E9WU58"/>
<reference evidence="1" key="2">
    <citation type="journal article" date="2015" name="Fish Shellfish Immunol.">
        <title>Early steps in the European eel (Anguilla anguilla)-Vibrio vulnificus interaction in the gills: Role of the RtxA13 toxin.</title>
        <authorList>
            <person name="Callol A."/>
            <person name="Pajuelo D."/>
            <person name="Ebbesson L."/>
            <person name="Teles M."/>
            <person name="MacKenzie S."/>
            <person name="Amaro C."/>
        </authorList>
    </citation>
    <scope>NUCLEOTIDE SEQUENCE</scope>
</reference>